<dbReference type="GO" id="GO:0016874">
    <property type="term" value="F:ligase activity"/>
    <property type="evidence" value="ECO:0007669"/>
    <property type="project" value="UniProtKB-KW"/>
</dbReference>
<dbReference type="RefSeq" id="WP_258385395.1">
    <property type="nucleotide sequence ID" value="NZ_CP091430.1"/>
</dbReference>
<accession>A0ABY5S5W3</accession>
<protein>
    <submittedName>
        <fullName evidence="1">2'-5' RNA ligase family protein</fullName>
    </submittedName>
</protein>
<dbReference type="Proteomes" id="UP001057877">
    <property type="component" value="Chromosome"/>
</dbReference>
<organism evidence="1 2">
    <name type="scientific">Paenibacillus spongiae</name>
    <dbReference type="NCBI Taxonomy" id="2909671"/>
    <lineage>
        <taxon>Bacteria</taxon>
        <taxon>Bacillati</taxon>
        <taxon>Bacillota</taxon>
        <taxon>Bacilli</taxon>
        <taxon>Bacillales</taxon>
        <taxon>Paenibacillaceae</taxon>
        <taxon>Paenibacillus</taxon>
    </lineage>
</organism>
<keyword evidence="2" id="KW-1185">Reference proteome</keyword>
<name>A0ABY5S5W3_9BACL</name>
<dbReference type="InterPro" id="IPR009097">
    <property type="entry name" value="Cyclic_Pdiesterase"/>
</dbReference>
<evidence type="ECO:0000313" key="1">
    <source>
        <dbReference type="EMBL" id="UVI29306.1"/>
    </source>
</evidence>
<gene>
    <name evidence="1" type="ORF">L1F29_28390</name>
</gene>
<sequence length="153" mass="16955">MNAIREKVDAQSASGCDAHISLTLPLPGPLREPQCNELKRIASTIQPFTIHYGPLMNYLPHPGVCLAIEPQDKLDLLRTALEAAPVFEGAPQRRYPFSAHMTLAEFVTVDRSKELMVELQDTAPAGDFLCTAVSYAVPDENFRFTERGRLMLA</sequence>
<dbReference type="SUPFAM" id="SSF55144">
    <property type="entry name" value="LigT-like"/>
    <property type="match status" value="1"/>
</dbReference>
<dbReference type="Pfam" id="PF13563">
    <property type="entry name" value="2_5_RNA_ligase2"/>
    <property type="match status" value="1"/>
</dbReference>
<reference evidence="1" key="1">
    <citation type="submission" date="2022-01" db="EMBL/GenBank/DDBJ databases">
        <title>Paenibacillus spongiae sp. nov., isolated from marine sponge.</title>
        <authorList>
            <person name="Li Z."/>
            <person name="Zhang M."/>
        </authorList>
    </citation>
    <scope>NUCLEOTIDE SEQUENCE</scope>
    <source>
        <strain evidence="1">PHS-Z3</strain>
    </source>
</reference>
<dbReference type="EMBL" id="CP091430">
    <property type="protein sequence ID" value="UVI29306.1"/>
    <property type="molecule type" value="Genomic_DNA"/>
</dbReference>
<evidence type="ECO:0000313" key="2">
    <source>
        <dbReference type="Proteomes" id="UP001057877"/>
    </source>
</evidence>
<dbReference type="Gene3D" id="3.90.1140.10">
    <property type="entry name" value="Cyclic phosphodiesterase"/>
    <property type="match status" value="1"/>
</dbReference>
<proteinExistence type="predicted"/>
<keyword evidence="1" id="KW-0436">Ligase</keyword>